<dbReference type="EMBL" id="BTGU01002321">
    <property type="protein sequence ID" value="GMN36613.1"/>
    <property type="molecule type" value="Genomic_DNA"/>
</dbReference>
<comment type="caution">
    <text evidence="3">The sequence shown here is derived from an EMBL/GenBank/DDBJ whole genome shotgun (WGS) entry which is preliminary data.</text>
</comment>
<evidence type="ECO:0000313" key="3">
    <source>
        <dbReference type="EMBL" id="GMN36613.1"/>
    </source>
</evidence>
<keyword evidence="1" id="KW-0175">Coiled coil</keyword>
<evidence type="ECO:0000256" key="2">
    <source>
        <dbReference type="SAM" id="MobiDB-lite"/>
    </source>
</evidence>
<sequence>MNCCRAMFGRCTKSIGRQVSNLSAILDVRLWRDGTADCEMWDGHRHGKNFVYDGYKLPHVVPTRTRSGRYTDEEALIVELALDTMVMEFPNPKDLLAKRKAKKEAAAAAAAASENVRKGNEPAPFNVLESSSEPPAKPVSPPAKKRKAVEKDKRKVLAKRNKKSKVATPEPDVEGPKVEEDLPPRVKLLQDKQTSVDIMRQLLSEADADTLNQGPLQSHLDDLLWDGLKINIRAMGLFYRTTDKVAKQKTRIKELENINKELEEKDGERGQKLLDIERKFRNVKMSTEGLMAELQKVMHEAKEDSDMMEVMVKRFDEAQAKIKSLEAENAALATQILDAFEKATIKARYDLLKEFKQGLFVEAEIDEEIELYGDEPPADEIVPALNGQGPSKDEPPVEPPVDANRSEDRETRQ</sequence>
<feature type="region of interest" description="Disordered" evidence="2">
    <location>
        <begin position="373"/>
        <end position="413"/>
    </location>
</feature>
<feature type="coiled-coil region" evidence="1">
    <location>
        <begin position="308"/>
        <end position="342"/>
    </location>
</feature>
<proteinExistence type="predicted"/>
<evidence type="ECO:0000313" key="4">
    <source>
        <dbReference type="Proteomes" id="UP001187192"/>
    </source>
</evidence>
<feature type="compositionally biased region" description="Basic residues" evidence="2">
    <location>
        <begin position="156"/>
        <end position="165"/>
    </location>
</feature>
<evidence type="ECO:0000256" key="1">
    <source>
        <dbReference type="SAM" id="Coils"/>
    </source>
</evidence>
<name>A0AA87ZZW3_FICCA</name>
<dbReference type="AlphaFoldDB" id="A0AA87ZZW3"/>
<gene>
    <name evidence="3" type="ORF">TIFTF001_042474</name>
</gene>
<organism evidence="3 4">
    <name type="scientific">Ficus carica</name>
    <name type="common">Common fig</name>
    <dbReference type="NCBI Taxonomy" id="3494"/>
    <lineage>
        <taxon>Eukaryota</taxon>
        <taxon>Viridiplantae</taxon>
        <taxon>Streptophyta</taxon>
        <taxon>Embryophyta</taxon>
        <taxon>Tracheophyta</taxon>
        <taxon>Spermatophyta</taxon>
        <taxon>Magnoliopsida</taxon>
        <taxon>eudicotyledons</taxon>
        <taxon>Gunneridae</taxon>
        <taxon>Pentapetalae</taxon>
        <taxon>rosids</taxon>
        <taxon>fabids</taxon>
        <taxon>Rosales</taxon>
        <taxon>Moraceae</taxon>
        <taxon>Ficeae</taxon>
        <taxon>Ficus</taxon>
    </lineage>
</organism>
<feature type="compositionally biased region" description="Basic and acidic residues" evidence="2">
    <location>
        <begin position="404"/>
        <end position="413"/>
    </location>
</feature>
<keyword evidence="4" id="KW-1185">Reference proteome</keyword>
<feature type="region of interest" description="Disordered" evidence="2">
    <location>
        <begin position="112"/>
        <end position="179"/>
    </location>
</feature>
<accession>A0AA87ZZW3</accession>
<protein>
    <submittedName>
        <fullName evidence="3">Uncharacterized protein</fullName>
    </submittedName>
</protein>
<reference evidence="3" key="1">
    <citation type="submission" date="2023-07" db="EMBL/GenBank/DDBJ databases">
        <title>draft genome sequence of fig (Ficus carica).</title>
        <authorList>
            <person name="Takahashi T."/>
            <person name="Nishimura K."/>
        </authorList>
    </citation>
    <scope>NUCLEOTIDE SEQUENCE</scope>
</reference>
<dbReference type="Proteomes" id="UP001187192">
    <property type="component" value="Unassembled WGS sequence"/>
</dbReference>